<keyword evidence="1" id="KW-0175">Coiled coil</keyword>
<evidence type="ECO:0000256" key="1">
    <source>
        <dbReference type="SAM" id="Coils"/>
    </source>
</evidence>
<dbReference type="EMBL" id="CP150637">
    <property type="protein sequence ID" value="WZW87017.1"/>
    <property type="molecule type" value="Genomic_DNA"/>
</dbReference>
<dbReference type="Proteomes" id="UP001449178">
    <property type="component" value="Chromosome"/>
</dbReference>
<keyword evidence="3" id="KW-1185">Reference proteome</keyword>
<feature type="coiled-coil region" evidence="1">
    <location>
        <begin position="69"/>
        <end position="120"/>
    </location>
</feature>
<reference evidence="2 3" key="1">
    <citation type="submission" date="2024-03" db="EMBL/GenBank/DDBJ databases">
        <title>Complete Genome Sequence and Annotation of Ignatzschineria larvae DSM 13226.</title>
        <authorList>
            <person name="Cantrell E."/>
            <person name="Burcham Z.M."/>
        </authorList>
    </citation>
    <scope>NUCLEOTIDE SEQUENCE [LARGE SCALE GENOMIC DNA]</scope>
    <source>
        <strain evidence="2 3">DSM 13226</strain>
    </source>
</reference>
<evidence type="ECO:0000313" key="3">
    <source>
        <dbReference type="Proteomes" id="UP001449178"/>
    </source>
</evidence>
<protein>
    <submittedName>
        <fullName evidence="2">Uncharacterized protein</fullName>
    </submittedName>
</protein>
<name>A0ABZ3BYQ3_9GAMM</name>
<accession>A0ABZ3BYQ3</accession>
<proteinExistence type="predicted"/>
<organism evidence="2 3">
    <name type="scientific">Ignatzschineria larvae DSM 13226</name>
    <dbReference type="NCBI Taxonomy" id="1111732"/>
    <lineage>
        <taxon>Bacteria</taxon>
        <taxon>Pseudomonadati</taxon>
        <taxon>Pseudomonadota</taxon>
        <taxon>Gammaproteobacteria</taxon>
        <taxon>Cardiobacteriales</taxon>
        <taxon>Ignatzschineriaceae</taxon>
        <taxon>Ignatzschineria</taxon>
    </lineage>
</organism>
<evidence type="ECO:0000313" key="2">
    <source>
        <dbReference type="EMBL" id="WZW87017.1"/>
    </source>
</evidence>
<sequence>MKKIYLNKEDMRSYALSSDVAWETIELEVPADFEGGDKYYDLVLQKWVDDDVQKISQDEKIAFEKKLRVLNKQRKLEFIELQITRLERIKQRTELEEQELDQLIDESTHLYRAIKNLEEVNMVDEGVEN</sequence>
<dbReference type="RefSeq" id="WP_026878538.1">
    <property type="nucleotide sequence ID" value="NZ_AZOD01000009.1"/>
</dbReference>
<gene>
    <name evidence="2" type="ORF">WMO13_06435</name>
</gene>